<proteinExistence type="predicted"/>
<dbReference type="Proteomes" id="UP000018948">
    <property type="component" value="Unassembled WGS sequence"/>
</dbReference>
<dbReference type="OrthoDB" id="129157at2759"/>
<sequence>MCAASQSRTFRTKMAEEKNMEEAETEVKLRCGVYGEGSVFSVEIQRNADVEVLQEKIFAKKRYSERYKFDASELTLYLAQKKGETTWPADDDNLDALLQGDTNNKYKKMRPSWKLNKKELFGPSFTPGDEEIHVLVELPEAAPVGDGIAKEPPNKKQRLEGNRISYAGPLHRDEFAVPFDTIDAFRQIKEGFSRKEVIGHPLFLLYGPRQFGKTTIAYRIMDWIASDSSVADVKYVFFEMHESDVAEEGTFWGRLGQCIDEESACCDYASFRRLMVECTTHDRTQLCLIVDEMDHLFSNKELAAKFLSALRKWKAAPYFRGFLGIGSHELVHHHEIFRGDDKTIPFNIGDMIKMVPFSVEQMSAFFKLIEPRYEFSQSLQCGIMKYSSGAPGVFGSLIRFTVDNDKWTLEWHKWEPWFQVGAFSGYLTQYNNTYHRIQGDLRSLTELEWEALKYILEDNGSLTASTVEGYCGIAVRGDQQRRLVDPLLRMGIVVQGSSGELAIVSEMMCRVCVEALPEREIHQAANTDDPVLLLSVALGQVYPKTISNHLVRNRQAPSESAFHHELYSTIRDILKKGALTRGIFYAEVKTPGSRRRADILIANGVRVAYELKSNQLRESEIEAAAKQADEYRQQFNVDRMVVVNFVPMGHTLDEVYRFTRFPRVQIVHARFVDSCDQFSLQYLGETNEVTRCSVKCLVR</sequence>
<dbReference type="GO" id="GO:0043657">
    <property type="term" value="C:host cell"/>
    <property type="evidence" value="ECO:0007669"/>
    <property type="project" value="UniProtKB-SubCell"/>
</dbReference>
<dbReference type="Gene3D" id="3.40.50.300">
    <property type="entry name" value="P-loop containing nucleotide triphosphate hydrolases"/>
    <property type="match status" value="1"/>
</dbReference>
<reference evidence="5 6" key="1">
    <citation type="submission" date="2013-11" db="EMBL/GenBank/DDBJ databases">
        <title>The Genome Sequence of Phytophthora parasitica P10297.</title>
        <authorList>
            <consortium name="The Broad Institute Genomics Platform"/>
            <person name="Russ C."/>
            <person name="Tyler B."/>
            <person name="Panabieres F."/>
            <person name="Shan W."/>
            <person name="Tripathy S."/>
            <person name="Grunwald N."/>
            <person name="Machado M."/>
            <person name="Johnson C.S."/>
            <person name="Walker B."/>
            <person name="Young S.K."/>
            <person name="Zeng Q."/>
            <person name="Gargeya S."/>
            <person name="Fitzgerald M."/>
            <person name="Haas B."/>
            <person name="Abouelleil A."/>
            <person name="Allen A.W."/>
            <person name="Alvarado L."/>
            <person name="Arachchi H.M."/>
            <person name="Berlin A.M."/>
            <person name="Chapman S.B."/>
            <person name="Gainer-Dewar J."/>
            <person name="Goldberg J."/>
            <person name="Griggs A."/>
            <person name="Gujja S."/>
            <person name="Hansen M."/>
            <person name="Howarth C."/>
            <person name="Imamovic A."/>
            <person name="Ireland A."/>
            <person name="Larimer J."/>
            <person name="McCowan C."/>
            <person name="Murphy C."/>
            <person name="Pearson M."/>
            <person name="Poon T.W."/>
            <person name="Priest M."/>
            <person name="Roberts A."/>
            <person name="Saif S."/>
            <person name="Shea T."/>
            <person name="Sisk P."/>
            <person name="Sykes S."/>
            <person name="Wortman J."/>
            <person name="Nusbaum C."/>
            <person name="Birren B."/>
        </authorList>
    </citation>
    <scope>NUCLEOTIDE SEQUENCE [LARGE SCALE GENOMIC DNA]</scope>
    <source>
        <strain evidence="5 6">P10297</strain>
    </source>
</reference>
<dbReference type="SUPFAM" id="SSF52540">
    <property type="entry name" value="P-loop containing nucleoside triphosphate hydrolases"/>
    <property type="match status" value="1"/>
</dbReference>
<evidence type="ECO:0000259" key="4">
    <source>
        <dbReference type="Pfam" id="PF20147"/>
    </source>
</evidence>
<evidence type="ECO:0000313" key="6">
    <source>
        <dbReference type="Proteomes" id="UP000018948"/>
    </source>
</evidence>
<accession>W2YIP0</accession>
<feature type="non-terminal residue" evidence="5">
    <location>
        <position position="699"/>
    </location>
</feature>
<dbReference type="Pfam" id="PF20147">
    <property type="entry name" value="Crinkler"/>
    <property type="match status" value="1"/>
</dbReference>
<comment type="caution">
    <text evidence="5">The sequence shown here is derived from an EMBL/GenBank/DDBJ whole genome shotgun (WGS) entry which is preliminary data.</text>
</comment>
<comment type="subcellular location">
    <subcellularLocation>
        <location evidence="1">Host cell</location>
    </subcellularLocation>
    <subcellularLocation>
        <location evidence="2">Secreted</location>
    </subcellularLocation>
</comment>
<dbReference type="AlphaFoldDB" id="W2YIP0"/>
<feature type="domain" description="Crinkler effector protein N-terminal" evidence="4">
    <location>
        <begin position="27"/>
        <end position="137"/>
    </location>
</feature>
<keyword evidence="3" id="KW-0964">Secreted</keyword>
<protein>
    <recommendedName>
        <fullName evidence="4">Crinkler effector protein N-terminal domain-containing protein</fullName>
    </recommendedName>
</protein>
<dbReference type="GO" id="GO:0005576">
    <property type="term" value="C:extracellular region"/>
    <property type="evidence" value="ECO:0007669"/>
    <property type="project" value="UniProtKB-SubCell"/>
</dbReference>
<name>W2YIP0_PHYNI</name>
<evidence type="ECO:0000313" key="5">
    <source>
        <dbReference type="EMBL" id="ETP34533.1"/>
    </source>
</evidence>
<dbReference type="InterPro" id="IPR027417">
    <property type="entry name" value="P-loop_NTPase"/>
</dbReference>
<evidence type="ECO:0000256" key="2">
    <source>
        <dbReference type="ARBA" id="ARBA00004613"/>
    </source>
</evidence>
<dbReference type="InterPro" id="IPR045379">
    <property type="entry name" value="Crinkler_N"/>
</dbReference>
<gene>
    <name evidence="5" type="ORF">F442_17164</name>
</gene>
<organism evidence="5 6">
    <name type="scientific">Phytophthora nicotianae P10297</name>
    <dbReference type="NCBI Taxonomy" id="1317064"/>
    <lineage>
        <taxon>Eukaryota</taxon>
        <taxon>Sar</taxon>
        <taxon>Stramenopiles</taxon>
        <taxon>Oomycota</taxon>
        <taxon>Peronosporomycetes</taxon>
        <taxon>Peronosporales</taxon>
        <taxon>Peronosporaceae</taxon>
        <taxon>Phytophthora</taxon>
    </lineage>
</organism>
<evidence type="ECO:0000256" key="1">
    <source>
        <dbReference type="ARBA" id="ARBA00004340"/>
    </source>
</evidence>
<dbReference type="EMBL" id="ANIY01003611">
    <property type="protein sequence ID" value="ETP34533.1"/>
    <property type="molecule type" value="Genomic_DNA"/>
</dbReference>
<evidence type="ECO:0000256" key="3">
    <source>
        <dbReference type="ARBA" id="ARBA00022525"/>
    </source>
</evidence>